<evidence type="ECO:0000259" key="2">
    <source>
        <dbReference type="Pfam" id="PF20454"/>
    </source>
</evidence>
<dbReference type="Pfam" id="PF20454">
    <property type="entry name" value="GpA_nuclease"/>
    <property type="match status" value="1"/>
</dbReference>
<dbReference type="EMBL" id="MWPV01000001">
    <property type="protein sequence ID" value="OUL59256.1"/>
    <property type="molecule type" value="Genomic_DNA"/>
</dbReference>
<dbReference type="Proteomes" id="UP000194841">
    <property type="component" value="Unassembled WGS sequence"/>
</dbReference>
<evidence type="ECO:0008006" key="5">
    <source>
        <dbReference type="Google" id="ProtNLM"/>
    </source>
</evidence>
<dbReference type="OrthoDB" id="5181253at2"/>
<accession>A0A244CUY8</accession>
<dbReference type="GO" id="GO:0004519">
    <property type="term" value="F:endonuclease activity"/>
    <property type="evidence" value="ECO:0007669"/>
    <property type="project" value="InterPro"/>
</dbReference>
<dbReference type="InterPro" id="IPR008866">
    <property type="entry name" value="Phage_lambda_GpA-like"/>
</dbReference>
<feature type="domain" description="Terminase large subunit GpA endonuclease" evidence="2">
    <location>
        <begin position="345"/>
        <end position="622"/>
    </location>
</feature>
<dbReference type="InterPro" id="IPR051220">
    <property type="entry name" value="TFA_Chaperone"/>
</dbReference>
<dbReference type="Pfam" id="PF05876">
    <property type="entry name" value="GpA_ATPase"/>
    <property type="match status" value="1"/>
</dbReference>
<evidence type="ECO:0000313" key="4">
    <source>
        <dbReference type="Proteomes" id="UP000194841"/>
    </source>
</evidence>
<gene>
    <name evidence="3" type="ORF">B1199_03025</name>
</gene>
<comment type="caution">
    <text evidence="3">The sequence shown here is derived from an EMBL/GenBank/DDBJ whole genome shotgun (WGS) entry which is preliminary data.</text>
</comment>
<dbReference type="PANTHER" id="PTHR34413">
    <property type="entry name" value="PROPHAGE TAIL FIBER ASSEMBLY PROTEIN HOMOLOG TFAE-RELATED-RELATED"/>
    <property type="match status" value="1"/>
</dbReference>
<dbReference type="InterPro" id="IPR046453">
    <property type="entry name" value="GpA_ATPase"/>
</dbReference>
<evidence type="ECO:0000259" key="1">
    <source>
        <dbReference type="Pfam" id="PF05876"/>
    </source>
</evidence>
<feature type="domain" description="Phage terminase large subunit GpA ATPase" evidence="1">
    <location>
        <begin position="56"/>
        <end position="300"/>
    </location>
</feature>
<dbReference type="InterPro" id="IPR046454">
    <property type="entry name" value="GpA_endonuclease"/>
</dbReference>
<dbReference type="InterPro" id="IPR027417">
    <property type="entry name" value="P-loop_NTPase"/>
</dbReference>
<keyword evidence="4" id="KW-1185">Reference proteome</keyword>
<proteinExistence type="inferred from homology"/>
<sequence length="655" mass="73801">MRNVATESQKLNQTCQTSIQAILKAVKAGLSPLKTEIPQTAVEWCDQHFYLPEGSSQIPGQWKTQPVQFALLNMMGNDAIKEFTLQKPTRFGYTKMLAGAIWYLGVHKKRSAVIYQPNEDLAKRFAVDEMNPLLPVVPAIQAVFPDWNINNENNTIKKKVCTGFSFDILGAESPNNFRAMTKQVVVGDEMSAWKVNSGEGDNVKNLRKRTQGAAFAKAIFGSTVTISGDIIERLLDEADCVFQFHLPCPHCGHEQMLEWGSKETDHGIKWDQSKTTIEEAAQSSHYVCANHSCRQSPSQGKVYYKSLIKMEEAGKWVCEKTGIYTHDGIQFYSAAGSKVSAPKRVGIKVSALYSLNLTEGWVEIVREWLDIRGDADKLQSFWNLVLGLHWQPANTKRLDYKILLDKRIPYKAPIPDDVVYLVAGGDTQDNRMEAFVWGVTADNRKYLIDRLYRMGDPRDRDVQDTVVEFCNREYTNSLGRTLKIARICWDIGGHRTEVVYALSKRIGLLRFIPVRGANAYQRPIQDFPSKINKSSGTFLTQVGTDTAKDQFYADIEIPMGENRAIYLPLDDRICDENVCKQLVSEIRVPKKTARGVIFVYDNEGRRNEALDCFVYALAALQISIEKFGLNLAEQATKTEQTKISFSELGKKLGAA</sequence>
<dbReference type="HAMAP" id="MF_04144">
    <property type="entry name" value="TERL_LAMBDA"/>
    <property type="match status" value="1"/>
</dbReference>
<dbReference type="AlphaFoldDB" id="A0A244CUY8"/>
<organism evidence="3 4">
    <name type="scientific">Pseudoalteromonas ulvae</name>
    <dbReference type="NCBI Taxonomy" id="107327"/>
    <lineage>
        <taxon>Bacteria</taxon>
        <taxon>Pseudomonadati</taxon>
        <taxon>Pseudomonadota</taxon>
        <taxon>Gammaproteobacteria</taxon>
        <taxon>Alteromonadales</taxon>
        <taxon>Pseudoalteromonadaceae</taxon>
        <taxon>Pseudoalteromonas</taxon>
    </lineage>
</organism>
<dbReference type="GO" id="GO:0005524">
    <property type="term" value="F:ATP binding"/>
    <property type="evidence" value="ECO:0007669"/>
    <property type="project" value="InterPro"/>
</dbReference>
<dbReference type="GO" id="GO:0016887">
    <property type="term" value="F:ATP hydrolysis activity"/>
    <property type="evidence" value="ECO:0007669"/>
    <property type="project" value="InterPro"/>
</dbReference>
<reference evidence="3 4" key="1">
    <citation type="submission" date="2017-02" db="EMBL/GenBank/DDBJ databases">
        <title>Pseudoalteromonas ulvae TC14 Genome.</title>
        <authorList>
            <person name="Molmeret M."/>
        </authorList>
    </citation>
    <scope>NUCLEOTIDE SEQUENCE [LARGE SCALE GENOMIC DNA]</scope>
    <source>
        <strain evidence="3">TC14</strain>
    </source>
</reference>
<dbReference type="Gene3D" id="3.40.50.300">
    <property type="entry name" value="P-loop containing nucleotide triphosphate hydrolases"/>
    <property type="match status" value="1"/>
</dbReference>
<evidence type="ECO:0000313" key="3">
    <source>
        <dbReference type="EMBL" id="OUL59256.1"/>
    </source>
</evidence>
<protein>
    <recommendedName>
        <fullName evidence="5">Terminase</fullName>
    </recommendedName>
</protein>
<dbReference type="PANTHER" id="PTHR34413:SF2">
    <property type="entry name" value="PROPHAGE TAIL FIBER ASSEMBLY PROTEIN HOMOLOG TFAE-RELATED"/>
    <property type="match status" value="1"/>
</dbReference>
<name>A0A244CUY8_PSEDV</name>